<feature type="region of interest" description="Disordered" evidence="1">
    <location>
        <begin position="63"/>
        <end position="107"/>
    </location>
</feature>
<protein>
    <recommendedName>
        <fullName evidence="4">Resolvase HTH domain-containing protein</fullName>
    </recommendedName>
</protein>
<name>A0ABM6QHM0_9PROT</name>
<geneLocation type="plasmid" evidence="3">
    <name>pcsc3h3</name>
</geneLocation>
<reference evidence="2 3" key="1">
    <citation type="submission" date="2017-10" db="EMBL/GenBank/DDBJ databases">
        <title>Biodiversity and function of Thalassospira species in the particle-attached aromatic-hydrocarbon-degrading consortia from the surface seawater of the China South Sea.</title>
        <authorList>
            <person name="Dong C."/>
            <person name="Liu R."/>
            <person name="Shao Z."/>
        </authorList>
    </citation>
    <scope>NUCLEOTIDE SEQUENCE [LARGE SCALE GENOMIC DNA]</scope>
    <source>
        <strain evidence="2 3">CSC3H3</strain>
        <plasmid evidence="3">pcsc3h3</plasmid>
    </source>
</reference>
<organism evidence="2 3">
    <name type="scientific">Thalassospira marina</name>
    <dbReference type="NCBI Taxonomy" id="2048283"/>
    <lineage>
        <taxon>Bacteria</taxon>
        <taxon>Pseudomonadati</taxon>
        <taxon>Pseudomonadota</taxon>
        <taxon>Alphaproteobacteria</taxon>
        <taxon>Rhodospirillales</taxon>
        <taxon>Thalassospiraceae</taxon>
        <taxon>Thalassospira</taxon>
    </lineage>
</organism>
<evidence type="ECO:0000256" key="1">
    <source>
        <dbReference type="SAM" id="MobiDB-lite"/>
    </source>
</evidence>
<proteinExistence type="predicted"/>
<evidence type="ECO:0008006" key="4">
    <source>
        <dbReference type="Google" id="ProtNLM"/>
    </source>
</evidence>
<evidence type="ECO:0000313" key="2">
    <source>
        <dbReference type="EMBL" id="AUG55905.1"/>
    </source>
</evidence>
<dbReference type="EMBL" id="CP024200">
    <property type="protein sequence ID" value="AUG55905.1"/>
    <property type="molecule type" value="Genomic_DNA"/>
</dbReference>
<gene>
    <name evidence="2" type="ORF">CSC3H3_24135</name>
</gene>
<keyword evidence="2" id="KW-0614">Plasmid</keyword>
<dbReference type="Proteomes" id="UP000233458">
    <property type="component" value="Plasmid pCSC3H3"/>
</dbReference>
<evidence type="ECO:0000313" key="3">
    <source>
        <dbReference type="Proteomes" id="UP000233458"/>
    </source>
</evidence>
<dbReference type="RefSeq" id="WP_101286846.1">
    <property type="nucleotide sequence ID" value="NZ_CP024200.1"/>
</dbReference>
<accession>A0ABM6QHM0</accession>
<keyword evidence="3" id="KW-1185">Reference proteome</keyword>
<sequence length="134" mass="14758">MPAEWGQAKIEILALQDEILAEIEKGISTRKIFEKLSAAKRITISRRSFYRRVKLLCAAQTNPAQRAHNKHPGLPSAALRHSTTPPTSRAVKATTPSADLTDANALPTLKAKEQAEFNRLWDGEDAADTAEKVQ</sequence>